<dbReference type="SUPFAM" id="SSF49899">
    <property type="entry name" value="Concanavalin A-like lectins/glucanases"/>
    <property type="match status" value="1"/>
</dbReference>
<proteinExistence type="predicted"/>
<evidence type="ECO:0000313" key="2">
    <source>
        <dbReference type="Proteomes" id="UP000295818"/>
    </source>
</evidence>
<keyword evidence="2" id="KW-1185">Reference proteome</keyword>
<dbReference type="Gene3D" id="2.60.120.200">
    <property type="match status" value="1"/>
</dbReference>
<comment type="caution">
    <text evidence="1">The sequence shown here is derived from an EMBL/GenBank/DDBJ whole genome shotgun (WGS) entry which is preliminary data.</text>
</comment>
<name>A0ABY2B811_9ACTN</name>
<organism evidence="1 2">
    <name type="scientific">Kribbella orskensis</name>
    <dbReference type="NCBI Taxonomy" id="2512216"/>
    <lineage>
        <taxon>Bacteria</taxon>
        <taxon>Bacillati</taxon>
        <taxon>Actinomycetota</taxon>
        <taxon>Actinomycetes</taxon>
        <taxon>Propionibacteriales</taxon>
        <taxon>Kribbellaceae</taxon>
        <taxon>Kribbella</taxon>
    </lineage>
</organism>
<gene>
    <name evidence="1" type="ORF">EV644_1512</name>
</gene>
<sequence length="59" mass="6265">MATKSACSLDATPTGNTVIGRAEFGGNQVDYLDGTVDQVHLFDRALTSTEVKALYDSGR</sequence>
<accession>A0ABY2B811</accession>
<dbReference type="Pfam" id="PF13385">
    <property type="entry name" value="Laminin_G_3"/>
    <property type="match status" value="1"/>
</dbReference>
<dbReference type="EMBL" id="SLWM01000051">
    <property type="protein sequence ID" value="TCO07818.1"/>
    <property type="molecule type" value="Genomic_DNA"/>
</dbReference>
<evidence type="ECO:0000313" key="1">
    <source>
        <dbReference type="EMBL" id="TCO07818.1"/>
    </source>
</evidence>
<dbReference type="Proteomes" id="UP000295818">
    <property type="component" value="Unassembled WGS sequence"/>
</dbReference>
<reference evidence="1 2" key="1">
    <citation type="journal article" date="2015" name="Stand. Genomic Sci.">
        <title>Genomic Encyclopedia of Bacterial and Archaeal Type Strains, Phase III: the genomes of soil and plant-associated and newly described type strains.</title>
        <authorList>
            <person name="Whitman W.B."/>
            <person name="Woyke T."/>
            <person name="Klenk H.P."/>
            <person name="Zhou Y."/>
            <person name="Lilburn T.G."/>
            <person name="Beck B.J."/>
            <person name="De Vos P."/>
            <person name="Vandamme P."/>
            <person name="Eisen J.A."/>
            <person name="Garrity G."/>
            <person name="Hugenholtz P."/>
            <person name="Kyrpides N.C."/>
        </authorList>
    </citation>
    <scope>NUCLEOTIDE SEQUENCE [LARGE SCALE GENOMIC DNA]</scope>
    <source>
        <strain evidence="1 2">VKM Ac-2538</strain>
    </source>
</reference>
<dbReference type="InterPro" id="IPR013320">
    <property type="entry name" value="ConA-like_dom_sf"/>
</dbReference>
<protein>
    <submittedName>
        <fullName evidence="1">Concanavalin A-like lectin/glucanase superfamily protein</fullName>
    </submittedName>
</protein>